<reference evidence="1 2" key="1">
    <citation type="journal article" date="2020" name="Cell">
        <title>Large-Scale Comparative Analyses of Tick Genomes Elucidate Their Genetic Diversity and Vector Capacities.</title>
        <authorList>
            <consortium name="Tick Genome and Microbiome Consortium (TIGMIC)"/>
            <person name="Jia N."/>
            <person name="Wang J."/>
            <person name="Shi W."/>
            <person name="Du L."/>
            <person name="Sun Y."/>
            <person name="Zhan W."/>
            <person name="Jiang J.F."/>
            <person name="Wang Q."/>
            <person name="Zhang B."/>
            <person name="Ji P."/>
            <person name="Bell-Sakyi L."/>
            <person name="Cui X.M."/>
            <person name="Yuan T.T."/>
            <person name="Jiang B.G."/>
            <person name="Yang W.F."/>
            <person name="Lam T.T."/>
            <person name="Chang Q.C."/>
            <person name="Ding S.J."/>
            <person name="Wang X.J."/>
            <person name="Zhu J.G."/>
            <person name="Ruan X.D."/>
            <person name="Zhao L."/>
            <person name="Wei J.T."/>
            <person name="Ye R.Z."/>
            <person name="Que T.C."/>
            <person name="Du C.H."/>
            <person name="Zhou Y.H."/>
            <person name="Cheng J.X."/>
            <person name="Dai P.F."/>
            <person name="Guo W.B."/>
            <person name="Han X.H."/>
            <person name="Huang E.J."/>
            <person name="Li L.F."/>
            <person name="Wei W."/>
            <person name="Gao Y.C."/>
            <person name="Liu J.Z."/>
            <person name="Shao H.Z."/>
            <person name="Wang X."/>
            <person name="Wang C.C."/>
            <person name="Yang T.C."/>
            <person name="Huo Q.B."/>
            <person name="Li W."/>
            <person name="Chen H.Y."/>
            <person name="Chen S.E."/>
            <person name="Zhou L.G."/>
            <person name="Ni X.B."/>
            <person name="Tian J.H."/>
            <person name="Sheng Y."/>
            <person name="Liu T."/>
            <person name="Pan Y.S."/>
            <person name="Xia L.Y."/>
            <person name="Li J."/>
            <person name="Zhao F."/>
            <person name="Cao W.C."/>
        </authorList>
    </citation>
    <scope>NUCLEOTIDE SEQUENCE [LARGE SCALE GENOMIC DNA]</scope>
    <source>
        <strain evidence="1">Iper-2018</strain>
    </source>
</reference>
<protein>
    <submittedName>
        <fullName evidence="1">Uncharacterized protein</fullName>
    </submittedName>
</protein>
<evidence type="ECO:0000313" key="1">
    <source>
        <dbReference type="EMBL" id="KAG0432422.1"/>
    </source>
</evidence>
<dbReference type="EMBL" id="JABSTQ010009155">
    <property type="protein sequence ID" value="KAG0432422.1"/>
    <property type="molecule type" value="Genomic_DNA"/>
</dbReference>
<gene>
    <name evidence="1" type="ORF">HPB47_020860</name>
</gene>
<keyword evidence="2" id="KW-1185">Reference proteome</keyword>
<comment type="caution">
    <text evidence="1">The sequence shown here is derived from an EMBL/GenBank/DDBJ whole genome shotgun (WGS) entry which is preliminary data.</text>
</comment>
<proteinExistence type="predicted"/>
<sequence>MLRNLPDAAKTTLLENINEVWHSGNIPDQWKLSTVIPIPKPGKEQNNLANFRPISLTSCVCKLGERMLLGRLSWHLEKTGAFHPAQTGFRKGMGTQESLLLLSRDLIPKPIPQKFNIRTVVTIYVKKAFDSVPHWTVIQEAQALGVGGHALNFIKSFLQDRTFAVRIGKHLGAPKPNKVGVPQGSVLDADVSSRLHLTLDGRPINSVNSVRILGLYFHEDGTANTWLTTVTQQCQAALNVIRRLCGTRGGLDEEPSSYPGSAMVPSTTDSPRHSGRNWNNAARVITGLPRYTPLSILKAHARLNTVQETVEERARAHVERLQHSAPGRLILEMIGSDNRALPSLPEIDPPWSDETDDACIVDDRPVPRGAGPSRPDKQACQVRQHCKLVQEWTDTSERLAVYTDAAFVSSPTPACSVAVVIPRLELSMAETLPGGTSVKGGELGALQLALRVIIEEGTLWQPSRNAATVNHRTRRVKAIRRMASQLLVDGTTIKVSWIPAHADIQGNEQAHSKARAQLDIPREPKSVQHHLQDHKYSLAPELGVDCDEPDYDPEEAKELAKQTSRQTLRAALTPCVDPLPSGLGRGNTVLLRRIVTNTACTPARMARWSTRPTASHCNFCNDPVTPVDQYHLLWACPELEEIRRKHTPPDVTSLEEWTHPEGPPDKRRAVMSSLLDFIHKAGLTAYLSISPQNPLPRP</sequence>
<evidence type="ECO:0000313" key="2">
    <source>
        <dbReference type="Proteomes" id="UP000805193"/>
    </source>
</evidence>
<accession>A0AC60QF05</accession>
<organism evidence="1 2">
    <name type="scientific">Ixodes persulcatus</name>
    <name type="common">Taiga tick</name>
    <dbReference type="NCBI Taxonomy" id="34615"/>
    <lineage>
        <taxon>Eukaryota</taxon>
        <taxon>Metazoa</taxon>
        <taxon>Ecdysozoa</taxon>
        <taxon>Arthropoda</taxon>
        <taxon>Chelicerata</taxon>
        <taxon>Arachnida</taxon>
        <taxon>Acari</taxon>
        <taxon>Parasitiformes</taxon>
        <taxon>Ixodida</taxon>
        <taxon>Ixodoidea</taxon>
        <taxon>Ixodidae</taxon>
        <taxon>Ixodinae</taxon>
        <taxon>Ixodes</taxon>
    </lineage>
</organism>
<dbReference type="Proteomes" id="UP000805193">
    <property type="component" value="Unassembled WGS sequence"/>
</dbReference>
<name>A0AC60QF05_IXOPE</name>